<evidence type="ECO:0000313" key="4">
    <source>
        <dbReference type="Proteomes" id="UP000605990"/>
    </source>
</evidence>
<comment type="caution">
    <text evidence="3">The sequence shown here is derived from an EMBL/GenBank/DDBJ whole genome shotgun (WGS) entry which is preliminary data.</text>
</comment>
<dbReference type="InterPro" id="IPR004919">
    <property type="entry name" value="GmrSD_N"/>
</dbReference>
<dbReference type="PANTHER" id="PTHR35149:SF1">
    <property type="entry name" value="DUF5655 DOMAIN-CONTAINING PROTEIN"/>
    <property type="match status" value="1"/>
</dbReference>
<dbReference type="Pfam" id="PF07510">
    <property type="entry name" value="GmrSD_C"/>
    <property type="match status" value="1"/>
</dbReference>
<dbReference type="Proteomes" id="UP000605990">
    <property type="component" value="Unassembled WGS sequence"/>
</dbReference>
<evidence type="ECO:0000259" key="1">
    <source>
        <dbReference type="Pfam" id="PF03235"/>
    </source>
</evidence>
<evidence type="ECO:0000313" key="3">
    <source>
        <dbReference type="EMBL" id="MBC5833809.1"/>
    </source>
</evidence>
<dbReference type="PANTHER" id="PTHR35149">
    <property type="entry name" value="SLL5132 PROTEIN"/>
    <property type="match status" value="1"/>
</dbReference>
<feature type="domain" description="GmrSD restriction endonucleases N-terminal" evidence="1">
    <location>
        <begin position="11"/>
        <end position="223"/>
    </location>
</feature>
<feature type="domain" description="GmrSD restriction endonucleases C-terminal" evidence="2">
    <location>
        <begin position="517"/>
        <end position="641"/>
    </location>
</feature>
<keyword evidence="4" id="KW-1185">Reference proteome</keyword>
<gene>
    <name evidence="3" type="ORF">H8R27_02815</name>
</gene>
<reference evidence="3 4" key="1">
    <citation type="submission" date="2020-08" db="EMBL/GenBank/DDBJ databases">
        <title>Description of novel Flavobacterium F-408 isolate.</title>
        <authorList>
            <person name="Saticioglu I.B."/>
            <person name="Duman M."/>
            <person name="Altun S."/>
        </authorList>
    </citation>
    <scope>NUCLEOTIDE SEQUENCE [LARGE SCALE GENOMIC DNA]</scope>
    <source>
        <strain evidence="3 4">F-408</strain>
    </source>
</reference>
<organism evidence="3 4">
    <name type="scientific">Flavobacterium bernardetii</name>
    <dbReference type="NCBI Taxonomy" id="2813823"/>
    <lineage>
        <taxon>Bacteria</taxon>
        <taxon>Pseudomonadati</taxon>
        <taxon>Bacteroidota</taxon>
        <taxon>Flavobacteriia</taxon>
        <taxon>Flavobacteriales</taxon>
        <taxon>Flavobacteriaceae</taxon>
        <taxon>Flavobacterium</taxon>
    </lineage>
</organism>
<evidence type="ECO:0000259" key="2">
    <source>
        <dbReference type="Pfam" id="PF07510"/>
    </source>
</evidence>
<dbReference type="InterPro" id="IPR011089">
    <property type="entry name" value="GmrSD_C"/>
</dbReference>
<dbReference type="RefSeq" id="WP_166125041.1">
    <property type="nucleotide sequence ID" value="NZ_JAANOQ010000001.1"/>
</dbReference>
<accession>A0ABR7IVX7</accession>
<sequence length="650" mass="77291">MNFITNTINIQSIVEKNFEFLIPVYQRPYVWDDTEIKKLLEDLKHNFEVNTTEYFVGNTYAIKSNNENKPNQYEVIDGQQRFTTFWLISLCFELLNVKTKLTEYLRIEKNKDIRFDFDIRKEVYEYLKGQLDGSAHRRFENVEKLEFLKNIAAGIETIKGILNSSTASQNKINLEAFGDYIYEKVMFVFNEAPDNTDLNALFVALGTSGIQLQQSDILKARLLDKIIEKDKRIIYAKIWEACENMNNYFESNVKISFPYDTSKVTEIDFKKYNAEKFNYNSDFEELNIEKAITISEIIEFDTSVEIKTKNKSDSNTECRSIITFNLFLLHALRIFKKQIHSNNDIISMDSKKLLEIFDHEKQVFKNENEEVTSKNVKDFFELLWQIRYNFDKHIVKWLKDEDESTDEDEKLLLSYINTSKNNDKSYFSRSEKEFSSIQMLQSVLYFNNMPTQFWLTPFLSFLIENHTVTDVSILKELEKIDNIMIPGNKKEMTWNILNNQFLMPNFEKIASDLKISRGTSFDHYWFYKLEYLLWKNWDKNDLKYKKYRITSKNSIEHVFPQNQEYKISLNDLGDDIDWLNSIGNLALLSVGQNSEYSNHSFIVKKDRFKAKEYYDSLKTAKIFNCINWNTEQIKQHQEEMILILNEHYKN</sequence>
<name>A0ABR7IVX7_9FLAO</name>
<dbReference type="Pfam" id="PF03235">
    <property type="entry name" value="GmrSD_N"/>
    <property type="match status" value="1"/>
</dbReference>
<dbReference type="EMBL" id="JACRUN010000001">
    <property type="protein sequence ID" value="MBC5833809.1"/>
    <property type="molecule type" value="Genomic_DNA"/>
</dbReference>
<protein>
    <submittedName>
        <fullName evidence="3">DUF262 domain-containing protein</fullName>
    </submittedName>
</protein>
<proteinExistence type="predicted"/>